<dbReference type="EMBL" id="GGEC01053351">
    <property type="protein sequence ID" value="MBX33835.1"/>
    <property type="molecule type" value="Transcribed_RNA"/>
</dbReference>
<keyword evidence="1" id="KW-0808">Transferase</keyword>
<organism evidence="1">
    <name type="scientific">Rhizophora mucronata</name>
    <name type="common">Asiatic mangrove</name>
    <dbReference type="NCBI Taxonomy" id="61149"/>
    <lineage>
        <taxon>Eukaryota</taxon>
        <taxon>Viridiplantae</taxon>
        <taxon>Streptophyta</taxon>
        <taxon>Embryophyta</taxon>
        <taxon>Tracheophyta</taxon>
        <taxon>Spermatophyta</taxon>
        <taxon>Magnoliopsida</taxon>
        <taxon>eudicotyledons</taxon>
        <taxon>Gunneridae</taxon>
        <taxon>Pentapetalae</taxon>
        <taxon>rosids</taxon>
        <taxon>fabids</taxon>
        <taxon>Malpighiales</taxon>
        <taxon>Rhizophoraceae</taxon>
        <taxon>Rhizophora</taxon>
    </lineage>
</organism>
<accession>A0A2P2MUD2</accession>
<sequence length="98" mass="10111">MVFFFVVGFFGGEFLGVEDGRGMVRVGVVRGRVVALGIGGGGGGGDGLIICGLSVALIKSLLERSTACVAHETVTIPCGFTHFTPFSSSNVCSWNILV</sequence>
<proteinExistence type="predicted"/>
<reference evidence="1" key="1">
    <citation type="submission" date="2018-02" db="EMBL/GenBank/DDBJ databases">
        <title>Rhizophora mucronata_Transcriptome.</title>
        <authorList>
            <person name="Meera S.P."/>
            <person name="Sreeshan A."/>
            <person name="Augustine A."/>
        </authorList>
    </citation>
    <scope>NUCLEOTIDE SEQUENCE</scope>
    <source>
        <tissue evidence="1">Leaf</tissue>
    </source>
</reference>
<name>A0A2P2MUD2_RHIMU</name>
<protein>
    <submittedName>
        <fullName evidence="1">Calcium-dependent protein kinase 2 Calcium-dependent protein kinase</fullName>
    </submittedName>
</protein>
<evidence type="ECO:0000313" key="1">
    <source>
        <dbReference type="EMBL" id="MBX33835.1"/>
    </source>
</evidence>
<dbReference type="AlphaFoldDB" id="A0A2P2MUD2"/>
<keyword evidence="1" id="KW-0418">Kinase</keyword>
<dbReference type="GO" id="GO:0016301">
    <property type="term" value="F:kinase activity"/>
    <property type="evidence" value="ECO:0007669"/>
    <property type="project" value="UniProtKB-KW"/>
</dbReference>